<accession>A0ABN7X891</accession>
<feature type="non-terminal residue" evidence="1">
    <location>
        <position position="1"/>
    </location>
</feature>
<dbReference type="EMBL" id="CAJVQB010098024">
    <property type="protein sequence ID" value="CAG8849810.1"/>
    <property type="molecule type" value="Genomic_DNA"/>
</dbReference>
<comment type="caution">
    <text evidence="1">The sequence shown here is derived from an EMBL/GenBank/DDBJ whole genome shotgun (WGS) entry which is preliminary data.</text>
</comment>
<name>A0ABN7X891_GIGMA</name>
<organism evidence="1 2">
    <name type="scientific">Gigaspora margarita</name>
    <dbReference type="NCBI Taxonomy" id="4874"/>
    <lineage>
        <taxon>Eukaryota</taxon>
        <taxon>Fungi</taxon>
        <taxon>Fungi incertae sedis</taxon>
        <taxon>Mucoromycota</taxon>
        <taxon>Glomeromycotina</taxon>
        <taxon>Glomeromycetes</taxon>
        <taxon>Diversisporales</taxon>
        <taxon>Gigasporaceae</taxon>
        <taxon>Gigaspora</taxon>
    </lineage>
</organism>
<protein>
    <submittedName>
        <fullName evidence="1">45995_t:CDS:1</fullName>
    </submittedName>
</protein>
<gene>
    <name evidence="1" type="ORF">GMARGA_LOCUS39897</name>
</gene>
<sequence length="141" mass="15801">NTVADKNTVANEKTVADVNIAADIYNPEFFETFLKMVKDDYESCGSQLRAALEKMAERYNAAKAKSIPALISFLYNMNPGTDPLVRMKSGAKIRVQVESIKRRKTGNKENQDSQVIPARKVRAIGKKKHNLSENVSRNNLN</sequence>
<keyword evidence="2" id="KW-1185">Reference proteome</keyword>
<evidence type="ECO:0000313" key="2">
    <source>
        <dbReference type="Proteomes" id="UP000789901"/>
    </source>
</evidence>
<proteinExistence type="predicted"/>
<dbReference type="Proteomes" id="UP000789901">
    <property type="component" value="Unassembled WGS sequence"/>
</dbReference>
<evidence type="ECO:0000313" key="1">
    <source>
        <dbReference type="EMBL" id="CAG8849810.1"/>
    </source>
</evidence>
<reference evidence="1 2" key="1">
    <citation type="submission" date="2021-06" db="EMBL/GenBank/DDBJ databases">
        <authorList>
            <person name="Kallberg Y."/>
            <person name="Tangrot J."/>
            <person name="Rosling A."/>
        </authorList>
    </citation>
    <scope>NUCLEOTIDE SEQUENCE [LARGE SCALE GENOMIC DNA]</scope>
    <source>
        <strain evidence="1 2">120-4 pot B 10/14</strain>
    </source>
</reference>